<evidence type="ECO:0000313" key="3">
    <source>
        <dbReference type="Proteomes" id="UP000030011"/>
    </source>
</evidence>
<name>A0A0A0JSC4_9MICO</name>
<organism evidence="2 3">
    <name type="scientific">Knoellia subterranea KCTC 19937</name>
    <dbReference type="NCBI Taxonomy" id="1385521"/>
    <lineage>
        <taxon>Bacteria</taxon>
        <taxon>Bacillati</taxon>
        <taxon>Actinomycetota</taxon>
        <taxon>Actinomycetes</taxon>
        <taxon>Micrococcales</taxon>
        <taxon>Intrasporangiaceae</taxon>
        <taxon>Knoellia</taxon>
    </lineage>
</organism>
<gene>
    <name evidence="2" type="ORF">N803_00070</name>
</gene>
<evidence type="ECO:0000256" key="1">
    <source>
        <dbReference type="SAM" id="MobiDB-lite"/>
    </source>
</evidence>
<protein>
    <submittedName>
        <fullName evidence="2">Uncharacterized protein</fullName>
    </submittedName>
</protein>
<dbReference type="STRING" id="1385521.N803_00070"/>
<proteinExistence type="predicted"/>
<dbReference type="Proteomes" id="UP000030011">
    <property type="component" value="Unassembled WGS sequence"/>
</dbReference>
<feature type="region of interest" description="Disordered" evidence="1">
    <location>
        <begin position="83"/>
        <end position="102"/>
    </location>
</feature>
<dbReference type="eggNOG" id="ENOG502ZAZA">
    <property type="taxonomic scope" value="Bacteria"/>
</dbReference>
<feature type="compositionally biased region" description="Low complexity" evidence="1">
    <location>
        <begin position="89"/>
        <end position="102"/>
    </location>
</feature>
<accession>A0A0A0JSC4</accession>
<evidence type="ECO:0000313" key="2">
    <source>
        <dbReference type="EMBL" id="KGN38967.1"/>
    </source>
</evidence>
<keyword evidence="3" id="KW-1185">Reference proteome</keyword>
<dbReference type="OrthoDB" id="517757at2"/>
<comment type="caution">
    <text evidence="2">The sequence shown here is derived from an EMBL/GenBank/DDBJ whole genome shotgun (WGS) entry which is preliminary data.</text>
</comment>
<dbReference type="RefSeq" id="WP_035901516.1">
    <property type="nucleotide sequence ID" value="NZ_AVPK01000001.1"/>
</dbReference>
<reference evidence="2 3" key="1">
    <citation type="submission" date="2013-08" db="EMBL/GenBank/DDBJ databases">
        <title>The genome sequence of Knoellia subterranea.</title>
        <authorList>
            <person name="Zhu W."/>
            <person name="Wang G."/>
        </authorList>
    </citation>
    <scope>NUCLEOTIDE SEQUENCE [LARGE SCALE GENOMIC DNA]</scope>
    <source>
        <strain evidence="2 3">KCTC 19937</strain>
    </source>
</reference>
<sequence length="267" mass="28141">MSGVNDAMAAATRLNEIGFVEFTTKLVSDVFDTLVASNLRQQQAFIELLQATSKSLTTYVNETKDDIGPGEIMQVLTAIAPRNDKTPATSDSTTSITPGGTITAAEADTINTALTITDPATNAVTNDKAAKAGAIDDKAIDTLRDAVAQRVAANKYTLLKEMVKLGMLRLVVTDGTIESGLNFHSYGSDYLRNNSSNYSSQQFQLKASAQTGSILSAWVKASASTAYTSVNVSTSNTSSGSNSGVDVTITGGVKINFKTDYLPLDTP</sequence>
<dbReference type="EMBL" id="AVPK01000001">
    <property type="protein sequence ID" value="KGN38967.1"/>
    <property type="molecule type" value="Genomic_DNA"/>
</dbReference>
<dbReference type="AlphaFoldDB" id="A0A0A0JSC4"/>